<dbReference type="EMBL" id="QUNR01000001">
    <property type="protein sequence ID" value="REH40316.1"/>
    <property type="molecule type" value="Genomic_DNA"/>
</dbReference>
<keyword evidence="3" id="KW-1185">Reference proteome</keyword>
<organism evidence="2 3">
    <name type="scientific">Paraperlucidibaca baekdonensis</name>
    <dbReference type="NCBI Taxonomy" id="748120"/>
    <lineage>
        <taxon>Bacteria</taxon>
        <taxon>Pseudomonadati</taxon>
        <taxon>Pseudomonadota</taxon>
        <taxon>Gammaproteobacteria</taxon>
        <taxon>Moraxellales</taxon>
        <taxon>Moraxellaceae</taxon>
        <taxon>Paraperlucidibaca</taxon>
    </lineage>
</organism>
<feature type="transmembrane region" description="Helical" evidence="1">
    <location>
        <begin position="140"/>
        <end position="162"/>
    </location>
</feature>
<evidence type="ECO:0000256" key="1">
    <source>
        <dbReference type="SAM" id="Phobius"/>
    </source>
</evidence>
<feature type="transmembrane region" description="Helical" evidence="1">
    <location>
        <begin position="106"/>
        <end position="128"/>
    </location>
</feature>
<proteinExistence type="predicted"/>
<sequence>MWASMWRFLTDLCAYRVLRPYDLFPGFFLSSFALVVLVLALPSAFASWPGYTAFAYAGGSQGGGRFLIDASLPIALLYMLVIAARHNHARYHAVLEALRTNRVHRYPLIGAVFFIVQFPLLLLCYQRQDDFVYALSENFWVVAYCLPWFSYLAANSAVVILVRMQTALAARSDQCG</sequence>
<keyword evidence="1" id="KW-1133">Transmembrane helix</keyword>
<protein>
    <submittedName>
        <fullName evidence="2">Uncharacterized protein</fullName>
    </submittedName>
</protein>
<comment type="caution">
    <text evidence="2">The sequence shown here is derived from an EMBL/GenBank/DDBJ whole genome shotgun (WGS) entry which is preliminary data.</text>
</comment>
<gene>
    <name evidence="2" type="ORF">DFR26_0516</name>
</gene>
<accession>A0A3E0H9C8</accession>
<keyword evidence="1" id="KW-0812">Transmembrane</keyword>
<evidence type="ECO:0000313" key="2">
    <source>
        <dbReference type="EMBL" id="REH40316.1"/>
    </source>
</evidence>
<dbReference type="Proteomes" id="UP000256774">
    <property type="component" value="Unassembled WGS sequence"/>
</dbReference>
<feature type="transmembrane region" description="Helical" evidence="1">
    <location>
        <begin position="66"/>
        <end position="85"/>
    </location>
</feature>
<keyword evidence="1" id="KW-0472">Membrane</keyword>
<feature type="transmembrane region" description="Helical" evidence="1">
    <location>
        <begin position="21"/>
        <end position="46"/>
    </location>
</feature>
<reference evidence="2 3" key="1">
    <citation type="submission" date="2018-08" db="EMBL/GenBank/DDBJ databases">
        <title>Genomic Encyclopedia of Type Strains, Phase IV (KMG-IV): sequencing the most valuable type-strain genomes for metagenomic binning, comparative biology and taxonomic classification.</title>
        <authorList>
            <person name="Goeker M."/>
        </authorList>
    </citation>
    <scope>NUCLEOTIDE SEQUENCE [LARGE SCALE GENOMIC DNA]</scope>
    <source>
        <strain evidence="2 3">DSM 26022</strain>
    </source>
</reference>
<dbReference type="AlphaFoldDB" id="A0A3E0H9C8"/>
<evidence type="ECO:0000313" key="3">
    <source>
        <dbReference type="Proteomes" id="UP000256774"/>
    </source>
</evidence>
<name>A0A3E0H9C8_9GAMM</name>